<evidence type="ECO:0000256" key="2">
    <source>
        <dbReference type="ARBA" id="ARBA00006479"/>
    </source>
</evidence>
<protein>
    <submittedName>
        <fullName evidence="4">ROK family protein</fullName>
    </submittedName>
</protein>
<dbReference type="Pfam" id="PF00480">
    <property type="entry name" value="ROK"/>
    <property type="match status" value="1"/>
</dbReference>
<reference evidence="4 5" key="1">
    <citation type="submission" date="2019-11" db="EMBL/GenBank/DDBJ databases">
        <title>Bacillus idriensis genome.</title>
        <authorList>
            <person name="Konopka E.N."/>
            <person name="Newman J.D."/>
        </authorList>
    </citation>
    <scope>NUCLEOTIDE SEQUENCE [LARGE SCALE GENOMIC DNA]</scope>
    <source>
        <strain evidence="4 5">DSM 19097</strain>
    </source>
</reference>
<evidence type="ECO:0000313" key="4">
    <source>
        <dbReference type="EMBL" id="MRX56194.1"/>
    </source>
</evidence>
<comment type="caution">
    <text evidence="4">The sequence shown here is derived from an EMBL/GenBank/DDBJ whole genome shotgun (WGS) entry which is preliminary data.</text>
</comment>
<dbReference type="GO" id="GO:0042732">
    <property type="term" value="P:D-xylose metabolic process"/>
    <property type="evidence" value="ECO:0007669"/>
    <property type="project" value="UniProtKB-KW"/>
</dbReference>
<dbReference type="CDD" id="cd23763">
    <property type="entry name" value="ASKHA_ATPase_ROK"/>
    <property type="match status" value="1"/>
</dbReference>
<accession>A0A6I2MFS4</accession>
<dbReference type="Proteomes" id="UP000441585">
    <property type="component" value="Unassembled WGS sequence"/>
</dbReference>
<evidence type="ECO:0000256" key="1">
    <source>
        <dbReference type="ARBA" id="ARBA00002486"/>
    </source>
</evidence>
<evidence type="ECO:0000256" key="3">
    <source>
        <dbReference type="ARBA" id="ARBA00022629"/>
    </source>
</evidence>
<dbReference type="InterPro" id="IPR043129">
    <property type="entry name" value="ATPase_NBD"/>
</dbReference>
<gene>
    <name evidence="4" type="ORF">GJU41_19735</name>
</gene>
<dbReference type="AlphaFoldDB" id="A0A6I2MFS4"/>
<dbReference type="Gene3D" id="1.10.10.10">
    <property type="entry name" value="Winged helix-like DNA-binding domain superfamily/Winged helix DNA-binding domain"/>
    <property type="match status" value="1"/>
</dbReference>
<organism evidence="4 5">
    <name type="scientific">Metabacillus idriensis</name>
    <dbReference type="NCBI Taxonomy" id="324768"/>
    <lineage>
        <taxon>Bacteria</taxon>
        <taxon>Bacillati</taxon>
        <taxon>Bacillota</taxon>
        <taxon>Bacilli</taxon>
        <taxon>Bacillales</taxon>
        <taxon>Bacillaceae</taxon>
        <taxon>Metabacillus</taxon>
    </lineage>
</organism>
<dbReference type="SUPFAM" id="SSF53067">
    <property type="entry name" value="Actin-like ATPase domain"/>
    <property type="match status" value="1"/>
</dbReference>
<proteinExistence type="inferred from homology"/>
<dbReference type="Gene3D" id="3.30.420.40">
    <property type="match status" value="2"/>
</dbReference>
<dbReference type="PANTHER" id="PTHR18964">
    <property type="entry name" value="ROK (REPRESSOR, ORF, KINASE) FAMILY"/>
    <property type="match status" value="1"/>
</dbReference>
<dbReference type="EMBL" id="WKKF01000009">
    <property type="protein sequence ID" value="MRX56194.1"/>
    <property type="molecule type" value="Genomic_DNA"/>
</dbReference>
<comment type="similarity">
    <text evidence="2">Belongs to the ROK (NagC/XylR) family.</text>
</comment>
<dbReference type="InterPro" id="IPR000600">
    <property type="entry name" value="ROK"/>
</dbReference>
<evidence type="ECO:0000313" key="5">
    <source>
        <dbReference type="Proteomes" id="UP000441585"/>
    </source>
</evidence>
<dbReference type="PANTHER" id="PTHR18964:SF110">
    <property type="entry name" value="TRANSCRIPTIONAL REGULATOR, XYLR-RELATED"/>
    <property type="match status" value="1"/>
</dbReference>
<sequence length="348" mass="37936">MSELIKEMINDGMVREVGMGNSTSNGGRKPILLEYNAQSHFVGGAILQDGLLKVTLADMDGNLIKTDSESIQMPISDNEIITVVDSMLTKIITSFSISKNQILGIVIGVPGITTETGEGIRYSPGVSWSDNDVVRVFEKQIGIPVVIDNDVNLMTLGEFHKGLGVSYQNTIYLFAGNGIGSGIIIDGEFIRGAHKAAGEIGYMLIGNTLNKNLDMGVFESNYGTAGLLQRMERLGLPVDYSKKAIFQLQRLSLKDSTAEELLNELLDSWTIAIVNLASILDPDLIILSGEMSDLHDEYLELLKRNIERYIPKLPSISLTTLGSKAGLYGAIHLALGEFTQFGYQNRSL</sequence>
<name>A0A6I2MFS4_9BACI</name>
<keyword evidence="3" id="KW-0859">Xylose metabolism</keyword>
<keyword evidence="5" id="KW-1185">Reference proteome</keyword>
<comment type="function">
    <text evidence="1">Transcriptional repressor of xylose-utilizing enzymes.</text>
</comment>
<dbReference type="InterPro" id="IPR036388">
    <property type="entry name" value="WH-like_DNA-bd_sf"/>
</dbReference>
<keyword evidence="3" id="KW-0119">Carbohydrate metabolism</keyword>